<dbReference type="PRINTS" id="PR00081">
    <property type="entry name" value="GDHRDH"/>
</dbReference>
<accession>A0ABP3G091</accession>
<evidence type="ECO:0000313" key="6">
    <source>
        <dbReference type="Proteomes" id="UP001501822"/>
    </source>
</evidence>
<dbReference type="CDD" id="cd05324">
    <property type="entry name" value="carb_red_PTCR-like_SDR_c"/>
    <property type="match status" value="1"/>
</dbReference>
<protein>
    <submittedName>
        <fullName evidence="5">SDR family oxidoreductase</fullName>
    </submittedName>
</protein>
<evidence type="ECO:0000256" key="4">
    <source>
        <dbReference type="RuleBase" id="RU000363"/>
    </source>
</evidence>
<dbReference type="PRINTS" id="PR00080">
    <property type="entry name" value="SDRFAMILY"/>
</dbReference>
<dbReference type="PANTHER" id="PTHR43490">
    <property type="entry name" value="(+)-NEOMENTHOL DEHYDROGENASE"/>
    <property type="match status" value="1"/>
</dbReference>
<keyword evidence="6" id="KW-1185">Reference proteome</keyword>
<dbReference type="RefSeq" id="WP_252806789.1">
    <property type="nucleotide sequence ID" value="NZ_BAAABM010000015.1"/>
</dbReference>
<keyword evidence="3" id="KW-0560">Oxidoreductase</keyword>
<dbReference type="InterPro" id="IPR036291">
    <property type="entry name" value="NAD(P)-bd_dom_sf"/>
</dbReference>
<comment type="similarity">
    <text evidence="1 4">Belongs to the short-chain dehydrogenases/reductases (SDR) family.</text>
</comment>
<evidence type="ECO:0000256" key="3">
    <source>
        <dbReference type="ARBA" id="ARBA00023002"/>
    </source>
</evidence>
<sequence>MASKLALVTGANKGIGYEIARGLAQHDCAVLVAARDRTRGEEAVAALSADGGEFHYVRVDVTDQSSIAEAARWIEERFGRLDILVNNAGITDSPVPVPPSGTDVPAMRAVYETNVFGVVAVTNALLPLLRRSPAGRIVNVSSRLASISAHAAPDSTVPSYLAYGSSKSALNAITVQYGKELRDTPIKVNACEPGYTATDLNGHRGVRTPAQSAKVAIDLALLGEDGPTCGNFDENGPLPW</sequence>
<evidence type="ECO:0000256" key="2">
    <source>
        <dbReference type="ARBA" id="ARBA00022857"/>
    </source>
</evidence>
<organism evidence="5 6">
    <name type="scientific">Actinoallomurus spadix</name>
    <dbReference type="NCBI Taxonomy" id="79912"/>
    <lineage>
        <taxon>Bacteria</taxon>
        <taxon>Bacillati</taxon>
        <taxon>Actinomycetota</taxon>
        <taxon>Actinomycetes</taxon>
        <taxon>Streptosporangiales</taxon>
        <taxon>Thermomonosporaceae</taxon>
        <taxon>Actinoallomurus</taxon>
    </lineage>
</organism>
<dbReference type="Proteomes" id="UP001501822">
    <property type="component" value="Unassembled WGS sequence"/>
</dbReference>
<dbReference type="EMBL" id="BAAABM010000015">
    <property type="protein sequence ID" value="GAA0329896.1"/>
    <property type="molecule type" value="Genomic_DNA"/>
</dbReference>
<dbReference type="PANTHER" id="PTHR43490:SF99">
    <property type="entry name" value="SHORT-CHAIN DEHYDROGENASE_REDUCTASE"/>
    <property type="match status" value="1"/>
</dbReference>
<gene>
    <name evidence="5" type="ORF">GCM10010151_19650</name>
</gene>
<evidence type="ECO:0000313" key="5">
    <source>
        <dbReference type="EMBL" id="GAA0329896.1"/>
    </source>
</evidence>
<comment type="caution">
    <text evidence="5">The sequence shown here is derived from an EMBL/GenBank/DDBJ whole genome shotgun (WGS) entry which is preliminary data.</text>
</comment>
<name>A0ABP3G091_9ACTN</name>
<dbReference type="InterPro" id="IPR002347">
    <property type="entry name" value="SDR_fam"/>
</dbReference>
<evidence type="ECO:0000256" key="1">
    <source>
        <dbReference type="ARBA" id="ARBA00006484"/>
    </source>
</evidence>
<reference evidence="6" key="1">
    <citation type="journal article" date="2019" name="Int. J. Syst. Evol. Microbiol.">
        <title>The Global Catalogue of Microorganisms (GCM) 10K type strain sequencing project: providing services to taxonomists for standard genome sequencing and annotation.</title>
        <authorList>
            <consortium name="The Broad Institute Genomics Platform"/>
            <consortium name="The Broad Institute Genome Sequencing Center for Infectious Disease"/>
            <person name="Wu L."/>
            <person name="Ma J."/>
        </authorList>
    </citation>
    <scope>NUCLEOTIDE SEQUENCE [LARGE SCALE GENOMIC DNA]</scope>
    <source>
        <strain evidence="6">JCM 3146</strain>
    </source>
</reference>
<proteinExistence type="inferred from homology"/>
<keyword evidence="2" id="KW-0521">NADP</keyword>
<dbReference type="SUPFAM" id="SSF51735">
    <property type="entry name" value="NAD(P)-binding Rossmann-fold domains"/>
    <property type="match status" value="1"/>
</dbReference>
<dbReference type="Pfam" id="PF00106">
    <property type="entry name" value="adh_short"/>
    <property type="match status" value="1"/>
</dbReference>
<dbReference type="Gene3D" id="3.40.50.720">
    <property type="entry name" value="NAD(P)-binding Rossmann-like Domain"/>
    <property type="match status" value="1"/>
</dbReference>
<dbReference type="InterPro" id="IPR045313">
    <property type="entry name" value="CBR1-like"/>
</dbReference>